<gene>
    <name evidence="4" type="ORF">C6569_09780</name>
</gene>
<dbReference type="PROSITE" id="PS01036">
    <property type="entry name" value="HSP70_3"/>
    <property type="match status" value="1"/>
</dbReference>
<proteinExistence type="inferred from homology"/>
<evidence type="ECO:0000313" key="5">
    <source>
        <dbReference type="Proteomes" id="UP000237889"/>
    </source>
</evidence>
<dbReference type="Gene3D" id="3.90.640.10">
    <property type="entry name" value="Actin, Chain A, domain 4"/>
    <property type="match status" value="2"/>
</dbReference>
<accession>A0A2S0NBK7</accession>
<dbReference type="KEGG" id="phr:C6569_09780"/>
<reference evidence="4 5" key="1">
    <citation type="submission" date="2018-03" db="EMBL/GenBank/DDBJ databases">
        <title>Genome sequencing of Phreatobacter sp.</title>
        <authorList>
            <person name="Kim S.-J."/>
            <person name="Heo J."/>
            <person name="Kwon S.-W."/>
        </authorList>
    </citation>
    <scope>NUCLEOTIDE SEQUENCE [LARGE SCALE GENOMIC DNA]</scope>
    <source>
        <strain evidence="4 5">S-12</strain>
    </source>
</reference>
<dbReference type="InterPro" id="IPR042054">
    <property type="entry name" value="YegD-like"/>
</dbReference>
<keyword evidence="3" id="KW-0067">ATP-binding</keyword>
<dbReference type="Gene3D" id="3.30.420.40">
    <property type="match status" value="3"/>
</dbReference>
<dbReference type="PANTHER" id="PTHR19375">
    <property type="entry name" value="HEAT SHOCK PROTEIN 70KDA"/>
    <property type="match status" value="1"/>
</dbReference>
<dbReference type="InterPro" id="IPR013126">
    <property type="entry name" value="Hsp_70_fam"/>
</dbReference>
<dbReference type="OrthoDB" id="9807934at2"/>
<organism evidence="4 5">
    <name type="scientific">Phreatobacter cathodiphilus</name>
    <dbReference type="NCBI Taxonomy" id="1868589"/>
    <lineage>
        <taxon>Bacteria</taxon>
        <taxon>Pseudomonadati</taxon>
        <taxon>Pseudomonadota</taxon>
        <taxon>Alphaproteobacteria</taxon>
        <taxon>Hyphomicrobiales</taxon>
        <taxon>Phreatobacteraceae</taxon>
        <taxon>Phreatobacter</taxon>
    </lineage>
</organism>
<dbReference type="EMBL" id="CP027668">
    <property type="protein sequence ID" value="AVO45323.1"/>
    <property type="molecule type" value="Genomic_DNA"/>
</dbReference>
<evidence type="ECO:0000313" key="4">
    <source>
        <dbReference type="EMBL" id="AVO45323.1"/>
    </source>
</evidence>
<dbReference type="Pfam" id="PF00012">
    <property type="entry name" value="HSP70"/>
    <property type="match status" value="2"/>
</dbReference>
<dbReference type="GO" id="GO:0140662">
    <property type="term" value="F:ATP-dependent protein folding chaperone"/>
    <property type="evidence" value="ECO:0007669"/>
    <property type="project" value="InterPro"/>
</dbReference>
<dbReference type="AlphaFoldDB" id="A0A2S0NBK7"/>
<sequence>MARTSPPLSIGIDFGTTNTVVALAGGDGPAEAVTFRHGDADLKGFVTALCYWQERSGGKLTNRVEGGPFAMDQLMAGGGAQRFIQSFKSFAASASFKDTRIFGQTTRFEDLLVAFIQTLQRHAGRDLGFASARVQIGRPVRFAGGNPDEALAMQRYRAAFGRLGLDAARYVYEPVGAAFFYARALDRDATVLVADFGGGTSDFSVMRFTRRDGRLAAEPLSHAGIGIAGDSFDYRIVEAMVSPALGKGSDYRSLDKLLTVPNRYYANLARWHQLAMMKSNGDLAGLRDLEKVAVEPDKLRRFIDIIDYDLGLALYRAVSDAKVTLSAADAAEFRFAAEDVAITGRITRADFEAWIAADVARIGATVDEALARAGVRESEIDRVFLTGGTSFVPAIRRLFTDRFDEARLTHGDQFESIAYGLALIGREPDAERWAA</sequence>
<dbReference type="RefSeq" id="WP_106748664.1">
    <property type="nucleotide sequence ID" value="NZ_CP027668.1"/>
</dbReference>
<dbReference type="Proteomes" id="UP000237889">
    <property type="component" value="Chromosome"/>
</dbReference>
<evidence type="ECO:0000256" key="2">
    <source>
        <dbReference type="ARBA" id="ARBA00022741"/>
    </source>
</evidence>
<keyword evidence="5" id="KW-1185">Reference proteome</keyword>
<evidence type="ECO:0000256" key="1">
    <source>
        <dbReference type="ARBA" id="ARBA00007381"/>
    </source>
</evidence>
<dbReference type="CDD" id="cd10231">
    <property type="entry name" value="ASKHA_NBD_HSP70_YegD-like"/>
    <property type="match status" value="1"/>
</dbReference>
<evidence type="ECO:0000256" key="3">
    <source>
        <dbReference type="ARBA" id="ARBA00022840"/>
    </source>
</evidence>
<dbReference type="InterPro" id="IPR018181">
    <property type="entry name" value="Heat_shock_70_CS"/>
</dbReference>
<protein>
    <submittedName>
        <fullName evidence="4">Hsp70 family protein</fullName>
    </submittedName>
</protein>
<keyword evidence="2" id="KW-0547">Nucleotide-binding</keyword>
<dbReference type="InterPro" id="IPR043129">
    <property type="entry name" value="ATPase_NBD"/>
</dbReference>
<name>A0A2S0NBK7_9HYPH</name>
<dbReference type="SUPFAM" id="SSF53067">
    <property type="entry name" value="Actin-like ATPase domain"/>
    <property type="match status" value="2"/>
</dbReference>
<comment type="similarity">
    <text evidence="1">Belongs to the heat shock protein 70 family.</text>
</comment>
<dbReference type="GO" id="GO:0005524">
    <property type="term" value="F:ATP binding"/>
    <property type="evidence" value="ECO:0007669"/>
    <property type="project" value="UniProtKB-KW"/>
</dbReference>